<evidence type="ECO:0000313" key="3">
    <source>
        <dbReference type="Proteomes" id="UP000677305"/>
    </source>
</evidence>
<dbReference type="PANTHER" id="PTHR43736:SF4">
    <property type="entry name" value="SLR1690 PROTEIN"/>
    <property type="match status" value="1"/>
</dbReference>
<evidence type="ECO:0000259" key="1">
    <source>
        <dbReference type="PROSITE" id="PS51462"/>
    </source>
</evidence>
<feature type="domain" description="Nudix hydrolase" evidence="1">
    <location>
        <begin position="23"/>
        <end position="160"/>
    </location>
</feature>
<dbReference type="KEGG" id="vgu:HYG85_03955"/>
<dbReference type="Gene3D" id="1.10.10.10">
    <property type="entry name" value="Winged helix-like DNA-binding domain superfamily/Winged helix DNA-binding domain"/>
    <property type="match status" value="1"/>
</dbReference>
<dbReference type="AlphaFoldDB" id="A0A8J8MFX7"/>
<dbReference type="InterPro" id="IPR036390">
    <property type="entry name" value="WH_DNA-bd_sf"/>
</dbReference>
<protein>
    <submittedName>
        <fullName evidence="2">NUDIX hydrolase</fullName>
    </submittedName>
</protein>
<dbReference type="CDD" id="cd18873">
    <property type="entry name" value="NUDIX_NadM_like"/>
    <property type="match status" value="1"/>
</dbReference>
<reference evidence="2 3" key="1">
    <citation type="submission" date="2020-07" db="EMBL/GenBank/DDBJ databases">
        <title>Vallitalea guaymasensis genome.</title>
        <authorList>
            <person name="Postec A."/>
        </authorList>
    </citation>
    <scope>NUCLEOTIDE SEQUENCE [LARGE SCALE GENOMIC DNA]</scope>
    <source>
        <strain evidence="2 3">Ra1766G1</strain>
    </source>
</reference>
<proteinExistence type="predicted"/>
<dbReference type="PANTHER" id="PTHR43736">
    <property type="entry name" value="ADP-RIBOSE PYROPHOSPHATASE"/>
    <property type="match status" value="1"/>
</dbReference>
<dbReference type="Pfam" id="PF00293">
    <property type="entry name" value="NUDIX"/>
    <property type="match status" value="1"/>
</dbReference>
<sequence>MCMNEENHEQEFLNTYNKEQYEKPSVTVDLLIFTIEDDELKIVLIRRNEMPYKDSLALPGVFVRIDETLEEAAYRTIKEEIGSCDIYLEQLFTWGDIERDPRMRIISISYMAIVSPHKLKLVKGERVSEVKLYSVNKLIDTKEKLAFDHMKMIKYAIERIKNKVAYTKIAFEFVEEEFTLPQLQKVYEILLNKTLYKANFRNKIKELVEETDKMTEKQPHRPSKYYRLRETEYEQNKGIFKR</sequence>
<dbReference type="EMBL" id="CP058561">
    <property type="protein sequence ID" value="QUH31920.1"/>
    <property type="molecule type" value="Genomic_DNA"/>
</dbReference>
<keyword evidence="3" id="KW-1185">Reference proteome</keyword>
<dbReference type="InterPro" id="IPR054105">
    <property type="entry name" value="WHD_NrtR"/>
</dbReference>
<dbReference type="InterPro" id="IPR036388">
    <property type="entry name" value="WH-like_DNA-bd_sf"/>
</dbReference>
<dbReference type="Proteomes" id="UP000677305">
    <property type="component" value="Chromosome"/>
</dbReference>
<dbReference type="Gene3D" id="3.90.79.10">
    <property type="entry name" value="Nucleoside Triphosphate Pyrophosphohydrolase"/>
    <property type="match status" value="1"/>
</dbReference>
<dbReference type="SUPFAM" id="SSF55811">
    <property type="entry name" value="Nudix"/>
    <property type="match status" value="1"/>
</dbReference>
<keyword evidence="2" id="KW-0378">Hydrolase</keyword>
<accession>A0A8J8MFX7</accession>
<gene>
    <name evidence="2" type="ORF">HYG85_03955</name>
</gene>
<name>A0A8J8MFX7_9FIRM</name>
<dbReference type="GO" id="GO:0016787">
    <property type="term" value="F:hydrolase activity"/>
    <property type="evidence" value="ECO:0007669"/>
    <property type="project" value="UniProtKB-KW"/>
</dbReference>
<dbReference type="InterPro" id="IPR015797">
    <property type="entry name" value="NUDIX_hydrolase-like_dom_sf"/>
</dbReference>
<organism evidence="2 3">
    <name type="scientific">Vallitalea guaymasensis</name>
    <dbReference type="NCBI Taxonomy" id="1185412"/>
    <lineage>
        <taxon>Bacteria</taxon>
        <taxon>Bacillati</taxon>
        <taxon>Bacillota</taxon>
        <taxon>Clostridia</taxon>
        <taxon>Lachnospirales</taxon>
        <taxon>Vallitaleaceae</taxon>
        <taxon>Vallitalea</taxon>
    </lineage>
</organism>
<dbReference type="InterPro" id="IPR000086">
    <property type="entry name" value="NUDIX_hydrolase_dom"/>
</dbReference>
<dbReference type="PROSITE" id="PS51462">
    <property type="entry name" value="NUDIX"/>
    <property type="match status" value="1"/>
</dbReference>
<evidence type="ECO:0000313" key="2">
    <source>
        <dbReference type="EMBL" id="QUH31920.1"/>
    </source>
</evidence>
<dbReference type="Pfam" id="PF21906">
    <property type="entry name" value="WHD_NrtR"/>
    <property type="match status" value="1"/>
</dbReference>
<dbReference type="SUPFAM" id="SSF46785">
    <property type="entry name" value="Winged helix' DNA-binding domain"/>
    <property type="match status" value="1"/>
</dbReference>